<protein>
    <submittedName>
        <fullName evidence="1">NADPH-dependent pterin aldehyde reductase</fullName>
    </submittedName>
</protein>
<evidence type="ECO:0000313" key="1">
    <source>
        <dbReference type="EMBL" id="RZC04956.1"/>
    </source>
</evidence>
<dbReference type="AlphaFoldDB" id="A0A445K2I2"/>
<dbReference type="Proteomes" id="UP000289340">
    <property type="component" value="Chromosome 7"/>
</dbReference>
<name>A0A445K2I2_GLYSO</name>
<proteinExistence type="predicted"/>
<gene>
    <name evidence="1" type="ORF">D0Y65_019154</name>
</gene>
<organism evidence="1 2">
    <name type="scientific">Glycine soja</name>
    <name type="common">Wild soybean</name>
    <dbReference type="NCBI Taxonomy" id="3848"/>
    <lineage>
        <taxon>Eukaryota</taxon>
        <taxon>Viridiplantae</taxon>
        <taxon>Streptophyta</taxon>
        <taxon>Embryophyta</taxon>
        <taxon>Tracheophyta</taxon>
        <taxon>Spermatophyta</taxon>
        <taxon>Magnoliopsida</taxon>
        <taxon>eudicotyledons</taxon>
        <taxon>Gunneridae</taxon>
        <taxon>Pentapetalae</taxon>
        <taxon>rosids</taxon>
        <taxon>fabids</taxon>
        <taxon>Fabales</taxon>
        <taxon>Fabaceae</taxon>
        <taxon>Papilionoideae</taxon>
        <taxon>50 kb inversion clade</taxon>
        <taxon>NPAAA clade</taxon>
        <taxon>indigoferoid/millettioid clade</taxon>
        <taxon>Phaseoleae</taxon>
        <taxon>Glycine</taxon>
        <taxon>Glycine subgen. Soja</taxon>
    </lineage>
</organism>
<accession>A0A445K2I2</accession>
<evidence type="ECO:0000313" key="2">
    <source>
        <dbReference type="Proteomes" id="UP000289340"/>
    </source>
</evidence>
<comment type="caution">
    <text evidence="1">The sequence shown here is derived from an EMBL/GenBank/DDBJ whole genome shotgun (WGS) entry which is preliminary data.</text>
</comment>
<dbReference type="EMBL" id="QZWG01000007">
    <property type="protein sequence ID" value="RZC04956.1"/>
    <property type="molecule type" value="Genomic_DNA"/>
</dbReference>
<keyword evidence="2" id="KW-1185">Reference proteome</keyword>
<sequence>MEAIIVNMACGWGRWWAIKGLSKSVAKDILSSCFGASASLYQAPLAAFMILNLTPADNSASLTV</sequence>
<reference evidence="1 2" key="1">
    <citation type="submission" date="2018-09" db="EMBL/GenBank/DDBJ databases">
        <title>A high-quality reference genome of wild soybean provides a powerful tool to mine soybean genomes.</title>
        <authorList>
            <person name="Xie M."/>
            <person name="Chung C.Y.L."/>
            <person name="Li M.-W."/>
            <person name="Wong F.-L."/>
            <person name="Chan T.-F."/>
            <person name="Lam H.-M."/>
        </authorList>
    </citation>
    <scope>NUCLEOTIDE SEQUENCE [LARGE SCALE GENOMIC DNA]</scope>
    <source>
        <strain evidence="2">cv. W05</strain>
        <tissue evidence="1">Hypocotyl of etiolated seedlings</tissue>
    </source>
</reference>